<evidence type="ECO:0000256" key="1">
    <source>
        <dbReference type="SAM" id="MobiDB-lite"/>
    </source>
</evidence>
<organism evidence="2 3">
    <name type="scientific">Dactylonectria estremocensis</name>
    <dbReference type="NCBI Taxonomy" id="1079267"/>
    <lineage>
        <taxon>Eukaryota</taxon>
        <taxon>Fungi</taxon>
        <taxon>Dikarya</taxon>
        <taxon>Ascomycota</taxon>
        <taxon>Pezizomycotina</taxon>
        <taxon>Sordariomycetes</taxon>
        <taxon>Hypocreomycetidae</taxon>
        <taxon>Hypocreales</taxon>
        <taxon>Nectriaceae</taxon>
        <taxon>Dactylonectria</taxon>
    </lineage>
</organism>
<feature type="compositionally biased region" description="Basic residues" evidence="1">
    <location>
        <begin position="296"/>
        <end position="306"/>
    </location>
</feature>
<comment type="caution">
    <text evidence="2">The sequence shown here is derived from an EMBL/GenBank/DDBJ whole genome shotgun (WGS) entry which is preliminary data.</text>
</comment>
<reference evidence="2" key="1">
    <citation type="journal article" date="2021" name="Nat. Commun.">
        <title>Genetic determinants of endophytism in the Arabidopsis root mycobiome.</title>
        <authorList>
            <person name="Mesny F."/>
            <person name="Miyauchi S."/>
            <person name="Thiergart T."/>
            <person name="Pickel B."/>
            <person name="Atanasova L."/>
            <person name="Karlsson M."/>
            <person name="Huettel B."/>
            <person name="Barry K.W."/>
            <person name="Haridas S."/>
            <person name="Chen C."/>
            <person name="Bauer D."/>
            <person name="Andreopoulos W."/>
            <person name="Pangilinan J."/>
            <person name="LaButti K."/>
            <person name="Riley R."/>
            <person name="Lipzen A."/>
            <person name="Clum A."/>
            <person name="Drula E."/>
            <person name="Henrissat B."/>
            <person name="Kohler A."/>
            <person name="Grigoriev I.V."/>
            <person name="Martin F.M."/>
            <person name="Hacquard S."/>
        </authorList>
    </citation>
    <scope>NUCLEOTIDE SEQUENCE</scope>
    <source>
        <strain evidence="2">MPI-CAGE-AT-0021</strain>
    </source>
</reference>
<dbReference type="EMBL" id="JAGMUU010000001">
    <property type="protein sequence ID" value="KAH7162788.1"/>
    <property type="molecule type" value="Genomic_DNA"/>
</dbReference>
<protein>
    <submittedName>
        <fullName evidence="2">Uncharacterized protein</fullName>
    </submittedName>
</protein>
<name>A0A9P9JEN9_9HYPO</name>
<gene>
    <name evidence="2" type="ORF">B0J13DRAFT_633900</name>
</gene>
<sequence>MVPGRKPAERAPEMAPGATQGLGVVGSAEKHIPLLCTVCPDTPRFSDVSHLLTHIASKGHLHHETQTKLKAHQDIAASVALRQYEVWYSQNGIETLLVERMKAKQLKEAARTRRNRVLASVPQAKDKRKPNRSLYSGTAVKLEEEDEEEDQAPDLPMYSGLFNIHNDSEAPEEYLESTDMMSLKGQVWPGMGKMDLANEEMKRTRNQRKPKSVIEKMRRTSEGIEPNQVVMTAGFEIERVKGVYDDSSSPIPGQEESTPPRKVPGAKRRKPEPLADISVNIPKQRRPSTRGNKTQAARKTRGKMKKSFQESPSKPLSHSPFWPNHDVFRDDDENSNSLESRRFGNSSQNYQRFDLHDRLGMPPLNPIAQSNLVSPTPSSRDLSSRMFGARDVNRGRTQHQPYLDAGTIMLRTSKGTNINNEKGTFNHIEASYAMKDATIYNASSRLPFNTLSQFSGLNQEPFGLSPSGSLQAKQEDYTYSGAGDSGQRASGSQFLSVSGTNPLLSHDRLLSPFNQTGVNMSLRSLAFTPVNHQREHLSNTRDTNTSLYNDEKSKQEMQPCETLGNGDFCDGKDPTLHATWALRAAGNEIGIQPNLNPEDLRI</sequence>
<feature type="region of interest" description="Disordered" evidence="1">
    <location>
        <begin position="244"/>
        <end position="346"/>
    </location>
</feature>
<feature type="compositionally biased region" description="Polar residues" evidence="1">
    <location>
        <begin position="335"/>
        <end position="346"/>
    </location>
</feature>
<dbReference type="OrthoDB" id="5428259at2759"/>
<evidence type="ECO:0000313" key="3">
    <source>
        <dbReference type="Proteomes" id="UP000717696"/>
    </source>
</evidence>
<accession>A0A9P9JEN9</accession>
<evidence type="ECO:0000313" key="2">
    <source>
        <dbReference type="EMBL" id="KAH7162788.1"/>
    </source>
</evidence>
<proteinExistence type="predicted"/>
<dbReference type="AlphaFoldDB" id="A0A9P9JEN9"/>
<keyword evidence="3" id="KW-1185">Reference proteome</keyword>
<feature type="region of interest" description="Disordered" evidence="1">
    <location>
        <begin position="110"/>
        <end position="136"/>
    </location>
</feature>
<feature type="compositionally biased region" description="Polar residues" evidence="1">
    <location>
        <begin position="246"/>
        <end position="257"/>
    </location>
</feature>
<dbReference type="Proteomes" id="UP000717696">
    <property type="component" value="Unassembled WGS sequence"/>
</dbReference>